<comment type="subcellular location">
    <subcellularLocation>
        <location evidence="9">Cell membrane</location>
        <topology evidence="9">Multi-pass membrane protein</topology>
    </subcellularLocation>
</comment>
<feature type="active site" evidence="9">
    <location>
        <position position="141"/>
    </location>
</feature>
<evidence type="ECO:0000256" key="9">
    <source>
        <dbReference type="HAMAP-Rule" id="MF_00161"/>
    </source>
</evidence>
<dbReference type="EMBL" id="LT629787">
    <property type="protein sequence ID" value="SDT92675.1"/>
    <property type="molecule type" value="Genomic_DNA"/>
</dbReference>
<reference evidence="13" key="1">
    <citation type="submission" date="2016-10" db="EMBL/GenBank/DDBJ databases">
        <authorList>
            <person name="Varghese N."/>
            <person name="Submissions S."/>
        </authorList>
    </citation>
    <scope>NUCLEOTIDE SEQUENCE [LARGE SCALE GENOMIC DNA]</scope>
    <source>
        <strain evidence="13">CECT 8338</strain>
    </source>
</reference>
<evidence type="ECO:0000313" key="13">
    <source>
        <dbReference type="Proteomes" id="UP000243924"/>
    </source>
</evidence>
<dbReference type="NCBIfam" id="TIGR00077">
    <property type="entry name" value="lspA"/>
    <property type="match status" value="1"/>
</dbReference>
<dbReference type="GO" id="GO:0006508">
    <property type="term" value="P:proteolysis"/>
    <property type="evidence" value="ECO:0007669"/>
    <property type="project" value="UniProtKB-KW"/>
</dbReference>
<evidence type="ECO:0000256" key="3">
    <source>
        <dbReference type="ARBA" id="ARBA00022670"/>
    </source>
</evidence>
<keyword evidence="6 9" id="KW-0378">Hydrolase</keyword>
<proteinExistence type="inferred from homology"/>
<accession>A0A1H2EC28</accession>
<protein>
    <recommendedName>
        <fullName evidence="9">Lipoprotein signal peptidase</fullName>
        <ecNumber evidence="9">3.4.23.36</ecNumber>
    </recommendedName>
    <alternativeName>
        <fullName evidence="9">Prolipoprotein signal peptidase</fullName>
    </alternativeName>
    <alternativeName>
        <fullName evidence="9">Signal peptidase II</fullName>
        <shortName evidence="9">SPase II</shortName>
    </alternativeName>
</protein>
<evidence type="ECO:0000256" key="6">
    <source>
        <dbReference type="ARBA" id="ARBA00022801"/>
    </source>
</evidence>
<comment type="pathway">
    <text evidence="9">Protein modification; lipoprotein biosynthesis (signal peptide cleavage).</text>
</comment>
<evidence type="ECO:0000256" key="8">
    <source>
        <dbReference type="ARBA" id="ARBA00023136"/>
    </source>
</evidence>
<evidence type="ECO:0000313" key="12">
    <source>
        <dbReference type="EMBL" id="SDT92675.1"/>
    </source>
</evidence>
<keyword evidence="3 9" id="KW-0645">Protease</keyword>
<dbReference type="UniPathway" id="UPA00665"/>
<keyword evidence="2 9" id="KW-1003">Cell membrane</keyword>
<dbReference type="GO" id="GO:0004190">
    <property type="term" value="F:aspartic-type endopeptidase activity"/>
    <property type="evidence" value="ECO:0007669"/>
    <property type="project" value="UniProtKB-UniRule"/>
</dbReference>
<name>A0A1H2EC28_9GAMM</name>
<feature type="transmembrane region" description="Helical" evidence="9">
    <location>
        <begin position="69"/>
        <end position="87"/>
    </location>
</feature>
<dbReference type="EC" id="3.4.23.36" evidence="9"/>
<feature type="transmembrane region" description="Helical" evidence="9">
    <location>
        <begin position="44"/>
        <end position="63"/>
    </location>
</feature>
<dbReference type="PROSITE" id="PS00855">
    <property type="entry name" value="SPASE_II"/>
    <property type="match status" value="1"/>
</dbReference>
<dbReference type="AlphaFoldDB" id="A0A1H2EC28"/>
<keyword evidence="7 9" id="KW-1133">Transmembrane helix</keyword>
<dbReference type="InterPro" id="IPR001872">
    <property type="entry name" value="Peptidase_A8"/>
</dbReference>
<evidence type="ECO:0000256" key="4">
    <source>
        <dbReference type="ARBA" id="ARBA00022692"/>
    </source>
</evidence>
<organism evidence="12 13">
    <name type="scientific">Halopseudomonas salegens</name>
    <dbReference type="NCBI Taxonomy" id="1434072"/>
    <lineage>
        <taxon>Bacteria</taxon>
        <taxon>Pseudomonadati</taxon>
        <taxon>Pseudomonadota</taxon>
        <taxon>Gammaproteobacteria</taxon>
        <taxon>Pseudomonadales</taxon>
        <taxon>Pseudomonadaceae</taxon>
        <taxon>Halopseudomonas</taxon>
    </lineage>
</organism>
<sequence>MPEALRSLAWLWLSAGILVLDLLTKWLAEAYLLPYQQVPLIDGLFSLMLAYNPGAAFSFLAGAGGWQRWFFSAVAVVVSIVLVIWLARLSRDKWVESMGLALILGGALGNLYDRVVHGQVVDFILVHWQQDWFFPAFNIADSAITVGAILLIADMFWPRKAANTA</sequence>
<evidence type="ECO:0000256" key="7">
    <source>
        <dbReference type="ARBA" id="ARBA00022989"/>
    </source>
</evidence>
<dbReference type="PANTHER" id="PTHR33695:SF1">
    <property type="entry name" value="LIPOPROTEIN SIGNAL PEPTIDASE"/>
    <property type="match status" value="1"/>
</dbReference>
<dbReference type="PANTHER" id="PTHR33695">
    <property type="entry name" value="LIPOPROTEIN SIGNAL PEPTIDASE"/>
    <property type="match status" value="1"/>
</dbReference>
<feature type="transmembrane region" description="Helical" evidence="9">
    <location>
        <begin position="132"/>
        <end position="153"/>
    </location>
</feature>
<evidence type="ECO:0000256" key="5">
    <source>
        <dbReference type="ARBA" id="ARBA00022750"/>
    </source>
</evidence>
<keyword evidence="13" id="KW-1185">Reference proteome</keyword>
<evidence type="ECO:0000256" key="11">
    <source>
        <dbReference type="RuleBase" id="RU004181"/>
    </source>
</evidence>
<evidence type="ECO:0000256" key="2">
    <source>
        <dbReference type="ARBA" id="ARBA00022475"/>
    </source>
</evidence>
<feature type="transmembrane region" description="Helical" evidence="9">
    <location>
        <begin position="12"/>
        <end position="32"/>
    </location>
</feature>
<dbReference type="OrthoDB" id="9810259at2"/>
<dbReference type="HAMAP" id="MF_00161">
    <property type="entry name" value="LspA"/>
    <property type="match status" value="1"/>
</dbReference>
<feature type="active site" evidence="9">
    <location>
        <position position="122"/>
    </location>
</feature>
<keyword evidence="4 9" id="KW-0812">Transmembrane</keyword>
<keyword evidence="8 9" id="KW-0472">Membrane</keyword>
<dbReference type="Proteomes" id="UP000243924">
    <property type="component" value="Chromosome I"/>
</dbReference>
<dbReference type="Pfam" id="PF01252">
    <property type="entry name" value="Peptidase_A8"/>
    <property type="match status" value="1"/>
</dbReference>
<dbReference type="RefSeq" id="WP_092383941.1">
    <property type="nucleotide sequence ID" value="NZ_LT629787.1"/>
</dbReference>
<comment type="function">
    <text evidence="9 10">This protein specifically catalyzes the removal of signal peptides from prolipoproteins.</text>
</comment>
<gene>
    <name evidence="9" type="primary">lspA</name>
    <name evidence="12" type="ORF">SAMN05216210_0570</name>
</gene>
<comment type="catalytic activity">
    <reaction evidence="9 10">
        <text>Release of signal peptides from bacterial membrane prolipoproteins. Hydrolyzes -Xaa-Yaa-Zaa-|-(S,diacylglyceryl)Cys-, in which Xaa is hydrophobic (preferably Leu), and Yaa (Ala or Ser) and Zaa (Gly or Ala) have small, neutral side chains.</text>
        <dbReference type="EC" id="3.4.23.36"/>
    </reaction>
</comment>
<dbReference type="STRING" id="1434072.SAMN05216210_0570"/>
<evidence type="ECO:0000256" key="10">
    <source>
        <dbReference type="RuleBase" id="RU000594"/>
    </source>
</evidence>
<comment type="similarity">
    <text evidence="1 9 11">Belongs to the peptidase A8 family.</text>
</comment>
<feature type="transmembrane region" description="Helical" evidence="9">
    <location>
        <begin position="94"/>
        <end position="112"/>
    </location>
</feature>
<dbReference type="GO" id="GO:0005886">
    <property type="term" value="C:plasma membrane"/>
    <property type="evidence" value="ECO:0007669"/>
    <property type="project" value="UniProtKB-SubCell"/>
</dbReference>
<dbReference type="PRINTS" id="PR00781">
    <property type="entry name" value="LIPOSIGPTASE"/>
</dbReference>
<keyword evidence="5 9" id="KW-0064">Aspartyl protease</keyword>
<evidence type="ECO:0000256" key="1">
    <source>
        <dbReference type="ARBA" id="ARBA00006139"/>
    </source>
</evidence>